<evidence type="ECO:0000256" key="4">
    <source>
        <dbReference type="ARBA" id="ARBA00022792"/>
    </source>
</evidence>
<keyword evidence="4" id="KW-0999">Mitochondrion inner membrane</keyword>
<organism evidence="10 11">
    <name type="scientific">Cannabis sativa</name>
    <name type="common">Hemp</name>
    <name type="synonym">Marijuana</name>
    <dbReference type="NCBI Taxonomy" id="3483"/>
    <lineage>
        <taxon>Eukaryota</taxon>
        <taxon>Viridiplantae</taxon>
        <taxon>Streptophyta</taxon>
        <taxon>Embryophyta</taxon>
        <taxon>Tracheophyta</taxon>
        <taxon>Spermatophyta</taxon>
        <taxon>Magnoliopsida</taxon>
        <taxon>eudicotyledons</taxon>
        <taxon>Gunneridae</taxon>
        <taxon>Pentapetalae</taxon>
        <taxon>rosids</taxon>
        <taxon>fabids</taxon>
        <taxon>Rosales</taxon>
        <taxon>Cannabaceae</taxon>
        <taxon>Cannabis</taxon>
    </lineage>
</organism>
<feature type="coiled-coil region" evidence="8">
    <location>
        <begin position="312"/>
        <end position="452"/>
    </location>
</feature>
<evidence type="ECO:0000313" key="10">
    <source>
        <dbReference type="EMBL" id="KAF4351906.1"/>
    </source>
</evidence>
<evidence type="ECO:0008006" key="12">
    <source>
        <dbReference type="Google" id="ProtNLM"/>
    </source>
</evidence>
<dbReference type="PANTHER" id="PTHR15415:SF7">
    <property type="entry name" value="MICOS COMPLEX SUBUNIT MIC60"/>
    <property type="match status" value="1"/>
</dbReference>
<dbReference type="Proteomes" id="UP000525078">
    <property type="component" value="Unassembled WGS sequence"/>
</dbReference>
<evidence type="ECO:0000256" key="7">
    <source>
        <dbReference type="ARBA" id="ARBA00023136"/>
    </source>
</evidence>
<feature type="region of interest" description="Disordered" evidence="9">
    <location>
        <begin position="45"/>
        <end position="70"/>
    </location>
</feature>
<proteinExistence type="inferred from homology"/>
<evidence type="ECO:0000256" key="5">
    <source>
        <dbReference type="ARBA" id="ARBA00022989"/>
    </source>
</evidence>
<evidence type="ECO:0000256" key="3">
    <source>
        <dbReference type="ARBA" id="ARBA00022692"/>
    </source>
</evidence>
<accession>A0A7J6E0Q9</accession>
<evidence type="ECO:0000256" key="6">
    <source>
        <dbReference type="ARBA" id="ARBA00023128"/>
    </source>
</evidence>
<keyword evidence="7" id="KW-0472">Membrane</keyword>
<feature type="compositionally biased region" description="Polar residues" evidence="9">
    <location>
        <begin position="170"/>
        <end position="181"/>
    </location>
</feature>
<dbReference type="GO" id="GO:0042407">
    <property type="term" value="P:cristae formation"/>
    <property type="evidence" value="ECO:0007669"/>
    <property type="project" value="TreeGrafter"/>
</dbReference>
<evidence type="ECO:0000256" key="2">
    <source>
        <dbReference type="ARBA" id="ARBA00010877"/>
    </source>
</evidence>
<dbReference type="EMBL" id="JAATIP010000326">
    <property type="protein sequence ID" value="KAF4351906.1"/>
    <property type="molecule type" value="Genomic_DNA"/>
</dbReference>
<reference evidence="10 11" key="1">
    <citation type="journal article" date="2020" name="bioRxiv">
        <title>Sequence and annotation of 42 cannabis genomes reveals extensive copy number variation in cannabinoid synthesis and pathogen resistance genes.</title>
        <authorList>
            <person name="Mckernan K.J."/>
            <person name="Helbert Y."/>
            <person name="Kane L.T."/>
            <person name="Ebling H."/>
            <person name="Zhang L."/>
            <person name="Liu B."/>
            <person name="Eaton Z."/>
            <person name="Mclaughlin S."/>
            <person name="Kingan S."/>
            <person name="Baybayan P."/>
            <person name="Concepcion G."/>
            <person name="Jordan M."/>
            <person name="Riva A."/>
            <person name="Barbazuk W."/>
            <person name="Harkins T."/>
        </authorList>
    </citation>
    <scope>NUCLEOTIDE SEQUENCE [LARGE SCALE GENOMIC DNA]</scope>
    <source>
        <strain evidence="11">cv. Jamaican Lion 4</strain>
        <tissue evidence="10">Leaf</tissue>
    </source>
</reference>
<feature type="compositionally biased region" description="Polar residues" evidence="9">
    <location>
        <begin position="202"/>
        <end position="221"/>
    </location>
</feature>
<dbReference type="PANTHER" id="PTHR15415">
    <property type="entry name" value="MITOFILIN"/>
    <property type="match status" value="1"/>
</dbReference>
<dbReference type="GO" id="GO:0061617">
    <property type="term" value="C:MICOS complex"/>
    <property type="evidence" value="ECO:0007669"/>
    <property type="project" value="TreeGrafter"/>
</dbReference>
<feature type="compositionally biased region" description="Basic and acidic residues" evidence="9">
    <location>
        <begin position="139"/>
        <end position="166"/>
    </location>
</feature>
<keyword evidence="5" id="KW-1133">Transmembrane helix</keyword>
<name>A0A7J6E0Q9_CANSA</name>
<sequence>MPLLNFMSRLHDSFSGQFGSFRLIERAEEFQGRLQLRHIPISLRRELSTKPQKNAPPEPKSTGKPPESSGSFPKVVFGSVLIGAAVMAAYQTGYLDQYIGRKDQQDSLNLVKDEVENKDDKDIQKLVDQFVNGEELDDASEKDVTEKDVTEKDASEKIETQSDHPIVEALSNSQGDIQPQVQEKPKTNPEEVAIKEKDVTDFPQSSMTSEDHISNSGTASEGSVEVKSAEENSNMGSNEEVQTSPVSIETSNAEKESEAKEAPPVQFTVEEREEDAIVKDVEEPSSLLEAYQLGDKAGDNGSSLHRHGVHDNNALSKEKEALSSALEELDDGYITKDGKLVLDFLQAIHAAESRQAELDARLYMEEKRALKEKYEKELKDAAVREMMLAEEAAMLDKVAVLSIPELKRERTKAAAALKSLQEKLEEKYKTELEQLEHEAEFKLNKMEELAKAELAAKIASEKATQIEKIAEANLNFSFLIHMFEEERVNEMMRQNRIVLGSHLDQGALALEDALSKGLPIQSEIMALRNYLEGIDKDSILDLVLSSLPEETRNSGTDTLLQLDQKFDALKGTLRHFSLIPPGGGGVLTHSLAYVASWLKVKEASQSGDGIESLINKVESCLAEGKIAEAADVLEEGVQGSQASEIVGDWVKRARNRAITEQALTLLQSYATSISLT</sequence>
<keyword evidence="6" id="KW-0496">Mitochondrion</keyword>
<dbReference type="AlphaFoldDB" id="A0A7J6E0Q9"/>
<keyword evidence="8" id="KW-0175">Coiled coil</keyword>
<evidence type="ECO:0000256" key="9">
    <source>
        <dbReference type="SAM" id="MobiDB-lite"/>
    </source>
</evidence>
<protein>
    <recommendedName>
        <fullName evidence="12">MICOS complex subunit MIC60</fullName>
    </recommendedName>
</protein>
<feature type="compositionally biased region" description="Polar residues" evidence="9">
    <location>
        <begin position="231"/>
        <end position="248"/>
    </location>
</feature>
<comment type="similarity">
    <text evidence="2">Belongs to the MICOS complex subunit Mic60 family.</text>
</comment>
<evidence type="ECO:0000256" key="1">
    <source>
        <dbReference type="ARBA" id="ARBA00004273"/>
    </source>
</evidence>
<evidence type="ECO:0000256" key="8">
    <source>
        <dbReference type="SAM" id="Coils"/>
    </source>
</evidence>
<feature type="region of interest" description="Disordered" evidence="9">
    <location>
        <begin position="134"/>
        <end position="270"/>
    </location>
</feature>
<keyword evidence="3" id="KW-0812">Transmembrane</keyword>
<dbReference type="InterPro" id="IPR019133">
    <property type="entry name" value="MIC60"/>
</dbReference>
<gene>
    <name evidence="10" type="ORF">F8388_020467</name>
</gene>
<comment type="caution">
    <text evidence="10">The sequence shown here is derived from an EMBL/GenBank/DDBJ whole genome shotgun (WGS) entry which is preliminary data.</text>
</comment>
<feature type="compositionally biased region" description="Basic and acidic residues" evidence="9">
    <location>
        <begin position="252"/>
        <end position="261"/>
    </location>
</feature>
<comment type="subcellular location">
    <subcellularLocation>
        <location evidence="1">Mitochondrion inner membrane</location>
    </subcellularLocation>
</comment>
<feature type="compositionally biased region" description="Basic and acidic residues" evidence="9">
    <location>
        <begin position="183"/>
        <end position="200"/>
    </location>
</feature>
<dbReference type="Pfam" id="PF09731">
    <property type="entry name" value="Mitofilin"/>
    <property type="match status" value="1"/>
</dbReference>
<evidence type="ECO:0000313" key="11">
    <source>
        <dbReference type="Proteomes" id="UP000525078"/>
    </source>
</evidence>